<comment type="caution">
    <text evidence="2">The sequence shown here is derived from an EMBL/GenBank/DDBJ whole genome shotgun (WGS) entry which is preliminary data.</text>
</comment>
<dbReference type="Gramene" id="mRNA:HanXRQr2_Chr14g0666521">
    <property type="protein sequence ID" value="mRNA:HanXRQr2_Chr14g0666521"/>
    <property type="gene ID" value="HanXRQr2_Chr14g0666521"/>
</dbReference>
<reference evidence="2" key="2">
    <citation type="submission" date="2020-06" db="EMBL/GenBank/DDBJ databases">
        <title>Helianthus annuus Genome sequencing and assembly Release 2.</title>
        <authorList>
            <person name="Gouzy J."/>
            <person name="Langlade N."/>
            <person name="Munos S."/>
        </authorList>
    </citation>
    <scope>NUCLEOTIDE SEQUENCE</scope>
    <source>
        <tissue evidence="2">Leaves</tissue>
    </source>
</reference>
<evidence type="ECO:0000313" key="2">
    <source>
        <dbReference type="EMBL" id="KAF5771074.1"/>
    </source>
</evidence>
<dbReference type="AlphaFoldDB" id="A0A9K3EDD1"/>
<keyword evidence="3" id="KW-1185">Reference proteome</keyword>
<evidence type="ECO:0000313" key="3">
    <source>
        <dbReference type="Proteomes" id="UP000215914"/>
    </source>
</evidence>
<evidence type="ECO:0000256" key="1">
    <source>
        <dbReference type="SAM" id="MobiDB-lite"/>
    </source>
</evidence>
<dbReference type="EMBL" id="MNCJ02000329">
    <property type="protein sequence ID" value="KAF5771074.1"/>
    <property type="molecule type" value="Genomic_DNA"/>
</dbReference>
<proteinExistence type="predicted"/>
<name>A0A9K3EDD1_HELAN</name>
<sequence length="116" mass="12205">MAAAVGDVEWRWQVVDGTSRWVVAVTDGMGFMGGGGGGGEGCGVAGGCVGCDQTAPTTKTTMASPTPSRLLMSVTLMYYIRTTWMNLSTQRNKTMSQKIYSSGGPQVTLGGEKREE</sequence>
<gene>
    <name evidence="2" type="ORF">HanXRQr2_Chr14g0666521</name>
</gene>
<protein>
    <submittedName>
        <fullName evidence="2">Uncharacterized protein</fullName>
    </submittedName>
</protein>
<dbReference type="Proteomes" id="UP000215914">
    <property type="component" value="Unassembled WGS sequence"/>
</dbReference>
<feature type="compositionally biased region" description="Polar residues" evidence="1">
    <location>
        <begin position="96"/>
        <end position="105"/>
    </location>
</feature>
<feature type="region of interest" description="Disordered" evidence="1">
    <location>
        <begin position="96"/>
        <end position="116"/>
    </location>
</feature>
<accession>A0A9K3EDD1</accession>
<reference evidence="2" key="1">
    <citation type="journal article" date="2017" name="Nature">
        <title>The sunflower genome provides insights into oil metabolism, flowering and Asterid evolution.</title>
        <authorList>
            <person name="Badouin H."/>
            <person name="Gouzy J."/>
            <person name="Grassa C.J."/>
            <person name="Murat F."/>
            <person name="Staton S.E."/>
            <person name="Cottret L."/>
            <person name="Lelandais-Briere C."/>
            <person name="Owens G.L."/>
            <person name="Carrere S."/>
            <person name="Mayjonade B."/>
            <person name="Legrand L."/>
            <person name="Gill N."/>
            <person name="Kane N.C."/>
            <person name="Bowers J.E."/>
            <person name="Hubner S."/>
            <person name="Bellec A."/>
            <person name="Berard A."/>
            <person name="Berges H."/>
            <person name="Blanchet N."/>
            <person name="Boniface M.C."/>
            <person name="Brunel D."/>
            <person name="Catrice O."/>
            <person name="Chaidir N."/>
            <person name="Claudel C."/>
            <person name="Donnadieu C."/>
            <person name="Faraut T."/>
            <person name="Fievet G."/>
            <person name="Helmstetter N."/>
            <person name="King M."/>
            <person name="Knapp S.J."/>
            <person name="Lai Z."/>
            <person name="Le Paslier M.C."/>
            <person name="Lippi Y."/>
            <person name="Lorenzon L."/>
            <person name="Mandel J.R."/>
            <person name="Marage G."/>
            <person name="Marchand G."/>
            <person name="Marquand E."/>
            <person name="Bret-Mestries E."/>
            <person name="Morien E."/>
            <person name="Nambeesan S."/>
            <person name="Nguyen T."/>
            <person name="Pegot-Espagnet P."/>
            <person name="Pouilly N."/>
            <person name="Raftis F."/>
            <person name="Sallet E."/>
            <person name="Schiex T."/>
            <person name="Thomas J."/>
            <person name="Vandecasteele C."/>
            <person name="Vares D."/>
            <person name="Vear F."/>
            <person name="Vautrin S."/>
            <person name="Crespi M."/>
            <person name="Mangin B."/>
            <person name="Burke J.M."/>
            <person name="Salse J."/>
            <person name="Munos S."/>
            <person name="Vincourt P."/>
            <person name="Rieseberg L.H."/>
            <person name="Langlade N.B."/>
        </authorList>
    </citation>
    <scope>NUCLEOTIDE SEQUENCE</scope>
    <source>
        <tissue evidence="2">Leaves</tissue>
    </source>
</reference>
<organism evidence="2 3">
    <name type="scientific">Helianthus annuus</name>
    <name type="common">Common sunflower</name>
    <dbReference type="NCBI Taxonomy" id="4232"/>
    <lineage>
        <taxon>Eukaryota</taxon>
        <taxon>Viridiplantae</taxon>
        <taxon>Streptophyta</taxon>
        <taxon>Embryophyta</taxon>
        <taxon>Tracheophyta</taxon>
        <taxon>Spermatophyta</taxon>
        <taxon>Magnoliopsida</taxon>
        <taxon>eudicotyledons</taxon>
        <taxon>Gunneridae</taxon>
        <taxon>Pentapetalae</taxon>
        <taxon>asterids</taxon>
        <taxon>campanulids</taxon>
        <taxon>Asterales</taxon>
        <taxon>Asteraceae</taxon>
        <taxon>Asteroideae</taxon>
        <taxon>Heliantheae alliance</taxon>
        <taxon>Heliantheae</taxon>
        <taxon>Helianthus</taxon>
    </lineage>
</organism>